<dbReference type="GO" id="GO:0006355">
    <property type="term" value="P:regulation of DNA-templated transcription"/>
    <property type="evidence" value="ECO:0007669"/>
    <property type="project" value="InterPro"/>
</dbReference>
<dbReference type="InterPro" id="IPR036388">
    <property type="entry name" value="WH-like_DNA-bd_sf"/>
</dbReference>
<evidence type="ECO:0000259" key="2">
    <source>
        <dbReference type="SMART" id="SM00421"/>
    </source>
</evidence>
<proteinExistence type="predicted"/>
<protein>
    <recommendedName>
        <fullName evidence="2">HTH luxR-type domain-containing protein</fullName>
    </recommendedName>
</protein>
<dbReference type="RefSeq" id="WP_285740285.1">
    <property type="nucleotide sequence ID" value="NZ_BSSA01000038.1"/>
</dbReference>
<reference evidence="3" key="1">
    <citation type="submission" date="2023-02" db="EMBL/GenBank/DDBJ databases">
        <title>Kitasatospora phosalacinea NBRC 14627.</title>
        <authorList>
            <person name="Ichikawa N."/>
            <person name="Sato H."/>
            <person name="Tonouchi N."/>
        </authorList>
    </citation>
    <scope>NUCLEOTIDE SEQUENCE</scope>
    <source>
        <strain evidence="3">NBRC 14627</strain>
    </source>
</reference>
<organism evidence="3 4">
    <name type="scientific">Kitasatospora phosalacinea</name>
    <dbReference type="NCBI Taxonomy" id="2065"/>
    <lineage>
        <taxon>Bacteria</taxon>
        <taxon>Bacillati</taxon>
        <taxon>Actinomycetota</taxon>
        <taxon>Actinomycetes</taxon>
        <taxon>Kitasatosporales</taxon>
        <taxon>Streptomycetaceae</taxon>
        <taxon>Kitasatospora</taxon>
    </lineage>
</organism>
<feature type="domain" description="HTH luxR-type" evidence="2">
    <location>
        <begin position="10"/>
        <end position="67"/>
    </location>
</feature>
<dbReference type="GO" id="GO:0003677">
    <property type="term" value="F:DNA binding"/>
    <property type="evidence" value="ECO:0007669"/>
    <property type="project" value="UniProtKB-KW"/>
</dbReference>
<dbReference type="InterPro" id="IPR016032">
    <property type="entry name" value="Sig_transdc_resp-reg_C-effctor"/>
</dbReference>
<name>A0A9W6V3S9_9ACTN</name>
<dbReference type="Gene3D" id="1.10.10.10">
    <property type="entry name" value="Winged helix-like DNA-binding domain superfamily/Winged helix DNA-binding domain"/>
    <property type="match status" value="2"/>
</dbReference>
<keyword evidence="1" id="KW-0238">DNA-binding</keyword>
<dbReference type="Proteomes" id="UP001165041">
    <property type="component" value="Unassembled WGS sequence"/>
</dbReference>
<comment type="caution">
    <text evidence="3">The sequence shown here is derived from an EMBL/GenBank/DDBJ whole genome shotgun (WGS) entry which is preliminary data.</text>
</comment>
<gene>
    <name evidence="3" type="ORF">Kpho02_70160</name>
</gene>
<dbReference type="AlphaFoldDB" id="A0A9W6V3S9"/>
<dbReference type="PANTHER" id="PTHR43214:SF42">
    <property type="entry name" value="TRANSCRIPTIONAL REGULATORY PROTEIN DESR"/>
    <property type="match status" value="1"/>
</dbReference>
<dbReference type="InterPro" id="IPR039420">
    <property type="entry name" value="WalR-like"/>
</dbReference>
<dbReference type="SUPFAM" id="SSF46894">
    <property type="entry name" value="C-terminal effector domain of the bipartite response regulators"/>
    <property type="match status" value="2"/>
</dbReference>
<dbReference type="PANTHER" id="PTHR43214">
    <property type="entry name" value="TWO-COMPONENT RESPONSE REGULATOR"/>
    <property type="match status" value="1"/>
</dbReference>
<dbReference type="SMART" id="SM00421">
    <property type="entry name" value="HTH_LUXR"/>
    <property type="match status" value="2"/>
</dbReference>
<sequence>MNPPPLPLPGPDLTPDERTLLQLLAAAASERTISTTTGRPLNSIAGAVTALLDKTSCHTRTQAAAWATAQRIVTSTTQPCAAQTTLPHLPPRMLRILRAWAGGTSPEEVRAELGVAVGTMRGYSARVLNALGVHRQEQAAVAGVLCGLVEPAHITPAWAELPAETPVSAAA</sequence>
<feature type="domain" description="HTH luxR-type" evidence="2">
    <location>
        <begin position="86"/>
        <end position="143"/>
    </location>
</feature>
<evidence type="ECO:0000313" key="3">
    <source>
        <dbReference type="EMBL" id="GLW74719.1"/>
    </source>
</evidence>
<evidence type="ECO:0000313" key="4">
    <source>
        <dbReference type="Proteomes" id="UP001165041"/>
    </source>
</evidence>
<dbReference type="EMBL" id="BSSA01000038">
    <property type="protein sequence ID" value="GLW74719.1"/>
    <property type="molecule type" value="Genomic_DNA"/>
</dbReference>
<accession>A0A9W6V3S9</accession>
<evidence type="ECO:0000256" key="1">
    <source>
        <dbReference type="ARBA" id="ARBA00023125"/>
    </source>
</evidence>
<dbReference type="InterPro" id="IPR000792">
    <property type="entry name" value="Tscrpt_reg_LuxR_C"/>
</dbReference>